<dbReference type="SUPFAM" id="SSF103190">
    <property type="entry name" value="Sensory domain-like"/>
    <property type="match status" value="1"/>
</dbReference>
<comment type="subcellular location">
    <subcellularLocation>
        <location evidence="1">Cell membrane</location>
        <topology evidence="1">Multi-pass membrane protein</topology>
    </subcellularLocation>
</comment>
<keyword evidence="5 12" id="KW-0812">Transmembrane</keyword>
<dbReference type="InterPro" id="IPR036890">
    <property type="entry name" value="HATPase_C_sf"/>
</dbReference>
<dbReference type="SUPFAM" id="SSF55890">
    <property type="entry name" value="Sporulation response regulatory protein Spo0B"/>
    <property type="match status" value="1"/>
</dbReference>
<accession>A0ABX1L600</accession>
<evidence type="ECO:0000256" key="1">
    <source>
        <dbReference type="ARBA" id="ARBA00004651"/>
    </source>
</evidence>
<evidence type="ECO:0000256" key="10">
    <source>
        <dbReference type="ARBA" id="ARBA00023012"/>
    </source>
</evidence>
<dbReference type="PANTHER" id="PTHR43065">
    <property type="entry name" value="SENSOR HISTIDINE KINASE"/>
    <property type="match status" value="1"/>
</dbReference>
<evidence type="ECO:0000256" key="5">
    <source>
        <dbReference type="ARBA" id="ARBA00022692"/>
    </source>
</evidence>
<dbReference type="InterPro" id="IPR029151">
    <property type="entry name" value="Sensor-like_sf"/>
</dbReference>
<evidence type="ECO:0000313" key="14">
    <source>
        <dbReference type="EMBL" id="NLR30078.1"/>
    </source>
</evidence>
<dbReference type="EMBL" id="JAAVSD010000020">
    <property type="protein sequence ID" value="NLR30078.1"/>
    <property type="molecule type" value="Genomic_DNA"/>
</dbReference>
<evidence type="ECO:0000256" key="9">
    <source>
        <dbReference type="ARBA" id="ARBA00022989"/>
    </source>
</evidence>
<feature type="transmembrane region" description="Helical" evidence="12">
    <location>
        <begin position="178"/>
        <end position="200"/>
    </location>
</feature>
<sequence>MRVLKKRLPFWVIVIAVMTFTIGVAVVTTAVLIHQDTVAASKQAMQTRILKVAKSTAKMSQVKQVIRTSNGGATTNLQTYIKPLVKRDDVDFIVVLNHDLIRLSHPLDKDVGRHFSSLQDPQPALKGQTHYSQRAGVLGPEYRVFQPVYDHGKVIGIVCVGVTAKNLNQQLQRQTRPILIGGMIGLLVGLGLSVLLGMYLRYLLLGMSPSEIAERTAQQTLVDDALPEGVVAINRWGLIISTNQTAQTLFQQDLVVGQPLPPTLRDLLFTGAAVSQATTGGIEVTYLDKQLLISTNDLWVRGKRQGQVCLIRDMSEITGLINKLAGTEHYVSSLRAQTHEFMNQLQVINGLLELEEYPRALEFVGQITDSYHQDLGYVTDKIKWPAMVGLILGKSKEAKEQGIAFKVTADSRVPQANFDGQVEVLLLRIVSNLLDNARDAIKQPDAQSVISLTLSQTADRLKIVVQDTGDGISESVRQQMFTQGFSTKGEHRGYGMGIIQAAVSRLRGTLTLADNQPVGTRITVVVETKEALK</sequence>
<keyword evidence="4" id="KW-0808">Transferase</keyword>
<keyword evidence="9 12" id="KW-1133">Transmembrane helix</keyword>
<dbReference type="PROSITE" id="PS50109">
    <property type="entry name" value="HIS_KIN"/>
    <property type="match status" value="1"/>
</dbReference>
<dbReference type="InterPro" id="IPR039506">
    <property type="entry name" value="SPOB_a"/>
</dbReference>
<evidence type="ECO:0000256" key="11">
    <source>
        <dbReference type="ARBA" id="ARBA00023136"/>
    </source>
</evidence>
<feature type="transmembrane region" description="Helical" evidence="12">
    <location>
        <begin position="12"/>
        <end position="33"/>
    </location>
</feature>
<dbReference type="SMART" id="SM00387">
    <property type="entry name" value="HATPase_c"/>
    <property type="match status" value="1"/>
</dbReference>
<keyword evidence="7 14" id="KW-0418">Kinase</keyword>
<evidence type="ECO:0000256" key="2">
    <source>
        <dbReference type="ARBA" id="ARBA00022475"/>
    </source>
</evidence>
<dbReference type="Proteomes" id="UP000707477">
    <property type="component" value="Unassembled WGS sequence"/>
</dbReference>
<evidence type="ECO:0000256" key="7">
    <source>
        <dbReference type="ARBA" id="ARBA00022777"/>
    </source>
</evidence>
<keyword evidence="6" id="KW-0547">Nucleotide-binding</keyword>
<dbReference type="SUPFAM" id="SSF55874">
    <property type="entry name" value="ATPase domain of HSP90 chaperone/DNA topoisomerase II/histidine kinase"/>
    <property type="match status" value="1"/>
</dbReference>
<protein>
    <submittedName>
        <fullName evidence="14">Sensor histidine kinase</fullName>
    </submittedName>
</protein>
<evidence type="ECO:0000256" key="12">
    <source>
        <dbReference type="SAM" id="Phobius"/>
    </source>
</evidence>
<evidence type="ECO:0000256" key="3">
    <source>
        <dbReference type="ARBA" id="ARBA00022553"/>
    </source>
</evidence>
<dbReference type="InterPro" id="IPR005467">
    <property type="entry name" value="His_kinase_dom"/>
</dbReference>
<dbReference type="RefSeq" id="WP_168850243.1">
    <property type="nucleotide sequence ID" value="NZ_JAAVSD010000020.1"/>
</dbReference>
<keyword evidence="11 12" id="KW-0472">Membrane</keyword>
<dbReference type="Pfam" id="PF14689">
    <property type="entry name" value="SPOB_a"/>
    <property type="match status" value="1"/>
</dbReference>
<evidence type="ECO:0000256" key="8">
    <source>
        <dbReference type="ARBA" id="ARBA00022840"/>
    </source>
</evidence>
<dbReference type="InterPro" id="IPR003594">
    <property type="entry name" value="HATPase_dom"/>
</dbReference>
<dbReference type="Pfam" id="PF02518">
    <property type="entry name" value="HATPase_c"/>
    <property type="match status" value="1"/>
</dbReference>
<dbReference type="Pfam" id="PF17203">
    <property type="entry name" value="sCache_3_2"/>
    <property type="match status" value="1"/>
</dbReference>
<evidence type="ECO:0000313" key="15">
    <source>
        <dbReference type="Proteomes" id="UP000707477"/>
    </source>
</evidence>
<dbReference type="InterPro" id="IPR033463">
    <property type="entry name" value="sCache_3"/>
</dbReference>
<gene>
    <name evidence="14" type="ORF">HEQ44_07755</name>
</gene>
<dbReference type="Gene3D" id="3.30.565.10">
    <property type="entry name" value="Histidine kinase-like ATPase, C-terminal domain"/>
    <property type="match status" value="1"/>
</dbReference>
<dbReference type="InterPro" id="IPR016120">
    <property type="entry name" value="Sig_transdc_His_kin_SpoOB"/>
</dbReference>
<organism evidence="14 15">
    <name type="scientific">Levilactobacillus tujiorum</name>
    <dbReference type="NCBI Taxonomy" id="2912243"/>
    <lineage>
        <taxon>Bacteria</taxon>
        <taxon>Bacillati</taxon>
        <taxon>Bacillota</taxon>
        <taxon>Bacilli</taxon>
        <taxon>Lactobacillales</taxon>
        <taxon>Lactobacillaceae</taxon>
        <taxon>Levilactobacillus</taxon>
    </lineage>
</organism>
<reference evidence="14 15" key="1">
    <citation type="submission" date="2020-03" db="EMBL/GenBank/DDBJ databases">
        <authorList>
            <person name="Zhang Z."/>
            <person name="Guo Z."/>
            <person name="Hou Q."/>
            <person name="Shen X."/>
        </authorList>
    </citation>
    <scope>NUCLEOTIDE SEQUENCE [LARGE SCALE GENOMIC DNA]</scope>
    <source>
        <strain evidence="14 15">HBUAS51329</strain>
    </source>
</reference>
<feature type="domain" description="Histidine kinase" evidence="13">
    <location>
        <begin position="426"/>
        <end position="530"/>
    </location>
</feature>
<proteinExistence type="predicted"/>
<dbReference type="Gene3D" id="3.30.450.20">
    <property type="entry name" value="PAS domain"/>
    <property type="match status" value="2"/>
</dbReference>
<keyword evidence="10" id="KW-0902">Two-component regulatory system</keyword>
<keyword evidence="3" id="KW-0597">Phosphoprotein</keyword>
<evidence type="ECO:0000259" key="13">
    <source>
        <dbReference type="PROSITE" id="PS50109"/>
    </source>
</evidence>
<keyword evidence="2" id="KW-1003">Cell membrane</keyword>
<dbReference type="PANTHER" id="PTHR43065:SF10">
    <property type="entry name" value="PEROXIDE STRESS-ACTIVATED HISTIDINE KINASE MAK3"/>
    <property type="match status" value="1"/>
</dbReference>
<name>A0ABX1L600_9LACO</name>
<keyword evidence="8" id="KW-0067">ATP-binding</keyword>
<dbReference type="GO" id="GO:0016301">
    <property type="term" value="F:kinase activity"/>
    <property type="evidence" value="ECO:0007669"/>
    <property type="project" value="UniProtKB-KW"/>
</dbReference>
<keyword evidence="15" id="KW-1185">Reference proteome</keyword>
<dbReference type="Gene3D" id="1.10.287.130">
    <property type="match status" value="1"/>
</dbReference>
<evidence type="ECO:0000256" key="6">
    <source>
        <dbReference type="ARBA" id="ARBA00022741"/>
    </source>
</evidence>
<evidence type="ECO:0000256" key="4">
    <source>
        <dbReference type="ARBA" id="ARBA00022679"/>
    </source>
</evidence>
<comment type="caution">
    <text evidence="14">The sequence shown here is derived from an EMBL/GenBank/DDBJ whole genome shotgun (WGS) entry which is preliminary data.</text>
</comment>